<name>A0ABQ5NYZ9_9ACTN</name>
<feature type="domain" description="Ricin B lectin" evidence="1">
    <location>
        <begin position="25"/>
        <end position="84"/>
    </location>
</feature>
<dbReference type="CDD" id="cd00161">
    <property type="entry name" value="beta-trefoil_Ricin-like"/>
    <property type="match status" value="1"/>
</dbReference>
<dbReference type="InterPro" id="IPR035992">
    <property type="entry name" value="Ricin_B-like_lectins"/>
</dbReference>
<sequence>MAQFRDLDESHQAPDGELYIALASHPTLVWDMPRASTAPGTAPIIYTRNNGAHQRWRFEVEHDGTKYTFFYLVNVHSGLVLTVHPDRTITQQPKLVEHQKHTDYRRQIWVMGYPGFAGSTFDPAKPSRPHPTGSRGTRLRVVDYNPVDATPATSGTPITLSAWESFETGWTFIAAT</sequence>
<comment type="caution">
    <text evidence="2">The sequence shown here is derived from an EMBL/GenBank/DDBJ whole genome shotgun (WGS) entry which is preliminary data.</text>
</comment>
<dbReference type="Pfam" id="PF14200">
    <property type="entry name" value="RicinB_lectin_2"/>
    <property type="match status" value="1"/>
</dbReference>
<dbReference type="InterPro" id="IPR000772">
    <property type="entry name" value="Ricin_B_lectin"/>
</dbReference>
<dbReference type="EMBL" id="BSBI01000005">
    <property type="protein sequence ID" value="GLF95580.1"/>
    <property type="molecule type" value="Genomic_DNA"/>
</dbReference>
<reference evidence="2 3" key="1">
    <citation type="submission" date="2022-10" db="EMBL/GenBank/DDBJ databases">
        <title>Draft genome sequence of Streptomyces sp. YSPA8.</title>
        <authorList>
            <person name="Moriuchi R."/>
            <person name="Dohra H."/>
            <person name="Yamamura H."/>
            <person name="Kodani S."/>
        </authorList>
    </citation>
    <scope>NUCLEOTIDE SEQUENCE [LARGE SCALE GENOMIC DNA]</scope>
    <source>
        <strain evidence="2 3">YSPA8</strain>
    </source>
</reference>
<dbReference type="SUPFAM" id="SSF50370">
    <property type="entry name" value="Ricin B-like lectins"/>
    <property type="match status" value="1"/>
</dbReference>
<gene>
    <name evidence="2" type="ORF">SYYSPA8_14805</name>
</gene>
<evidence type="ECO:0000313" key="3">
    <source>
        <dbReference type="Proteomes" id="UP001291653"/>
    </source>
</evidence>
<dbReference type="Gene3D" id="2.80.10.50">
    <property type="match status" value="1"/>
</dbReference>
<evidence type="ECO:0000313" key="2">
    <source>
        <dbReference type="EMBL" id="GLF95580.1"/>
    </source>
</evidence>
<proteinExistence type="predicted"/>
<protein>
    <submittedName>
        <fullName evidence="2">RICIN domain-containing protein</fullName>
    </submittedName>
</protein>
<dbReference type="RefSeq" id="WP_323447632.1">
    <property type="nucleotide sequence ID" value="NZ_BSBI01000005.1"/>
</dbReference>
<keyword evidence="3" id="KW-1185">Reference proteome</keyword>
<accession>A0ABQ5NYZ9</accession>
<organism evidence="2 3">
    <name type="scientific">Streptomyces yaizuensis</name>
    <dbReference type="NCBI Taxonomy" id="2989713"/>
    <lineage>
        <taxon>Bacteria</taxon>
        <taxon>Bacillati</taxon>
        <taxon>Actinomycetota</taxon>
        <taxon>Actinomycetes</taxon>
        <taxon>Kitasatosporales</taxon>
        <taxon>Streptomycetaceae</taxon>
        <taxon>Streptomyces</taxon>
    </lineage>
</organism>
<evidence type="ECO:0000259" key="1">
    <source>
        <dbReference type="Pfam" id="PF14200"/>
    </source>
</evidence>
<dbReference type="Proteomes" id="UP001291653">
    <property type="component" value="Unassembled WGS sequence"/>
</dbReference>